<evidence type="ECO:0000256" key="4">
    <source>
        <dbReference type="SAM" id="MobiDB-lite"/>
    </source>
</evidence>
<dbReference type="InterPro" id="IPR005225">
    <property type="entry name" value="Small_GTP-bd"/>
</dbReference>
<dbReference type="PRINTS" id="PR00449">
    <property type="entry name" value="RASTRNSFRMNG"/>
</dbReference>
<dbReference type="SMART" id="SM00174">
    <property type="entry name" value="RHO"/>
    <property type="match status" value="1"/>
</dbReference>
<dbReference type="CDD" id="cd00154">
    <property type="entry name" value="Rab"/>
    <property type="match status" value="1"/>
</dbReference>
<evidence type="ECO:0000256" key="1">
    <source>
        <dbReference type="ARBA" id="ARBA00022741"/>
    </source>
</evidence>
<dbReference type="SMART" id="SM00175">
    <property type="entry name" value="RAB"/>
    <property type="match status" value="1"/>
</dbReference>
<dbReference type="PROSITE" id="PS51417">
    <property type="entry name" value="ARF"/>
    <property type="match status" value="1"/>
</dbReference>
<gene>
    <name evidence="6" type="primary">LOC136071948</name>
</gene>
<dbReference type="InterPro" id="IPR050227">
    <property type="entry name" value="Rab"/>
</dbReference>
<dbReference type="InterPro" id="IPR027417">
    <property type="entry name" value="P-loop_NTPase"/>
</dbReference>
<name>A0ABM4BXI7_HYDVU</name>
<dbReference type="PROSITE" id="PS51420">
    <property type="entry name" value="RHO"/>
    <property type="match status" value="1"/>
</dbReference>
<protein>
    <submittedName>
        <fullName evidence="6">Uncharacterized protein LOC136071948 isoform X1</fullName>
    </submittedName>
</protein>
<keyword evidence="1" id="KW-0547">Nucleotide-binding</keyword>
<dbReference type="InterPro" id="IPR001806">
    <property type="entry name" value="Small_GTPase"/>
</dbReference>
<dbReference type="PROSITE" id="PS51421">
    <property type="entry name" value="RAS"/>
    <property type="match status" value="1"/>
</dbReference>
<feature type="coiled-coil region" evidence="3">
    <location>
        <begin position="213"/>
        <end position="300"/>
    </location>
</feature>
<dbReference type="PANTHER" id="PTHR47977">
    <property type="entry name" value="RAS-RELATED PROTEIN RAB"/>
    <property type="match status" value="1"/>
</dbReference>
<dbReference type="PROSITE" id="PS51419">
    <property type="entry name" value="RAB"/>
    <property type="match status" value="1"/>
</dbReference>
<feature type="compositionally biased region" description="Low complexity" evidence="4">
    <location>
        <begin position="566"/>
        <end position="582"/>
    </location>
</feature>
<feature type="region of interest" description="Disordered" evidence="4">
    <location>
        <begin position="550"/>
        <end position="588"/>
    </location>
</feature>
<keyword evidence="2" id="KW-0342">GTP-binding</keyword>
<dbReference type="Proteomes" id="UP001652625">
    <property type="component" value="Chromosome 05"/>
</dbReference>
<dbReference type="SMART" id="SM00173">
    <property type="entry name" value="RAS"/>
    <property type="match status" value="1"/>
</dbReference>
<organism evidence="5 6">
    <name type="scientific">Hydra vulgaris</name>
    <name type="common">Hydra</name>
    <name type="synonym">Hydra attenuata</name>
    <dbReference type="NCBI Taxonomy" id="6087"/>
    <lineage>
        <taxon>Eukaryota</taxon>
        <taxon>Metazoa</taxon>
        <taxon>Cnidaria</taxon>
        <taxon>Hydrozoa</taxon>
        <taxon>Hydroidolina</taxon>
        <taxon>Anthoathecata</taxon>
        <taxon>Aplanulata</taxon>
        <taxon>Hydridae</taxon>
        <taxon>Hydra</taxon>
    </lineage>
</organism>
<dbReference type="NCBIfam" id="TIGR00231">
    <property type="entry name" value="small_GTP"/>
    <property type="match status" value="1"/>
</dbReference>
<evidence type="ECO:0000313" key="6">
    <source>
        <dbReference type="RefSeq" id="XP_065653945.1"/>
    </source>
</evidence>
<evidence type="ECO:0000256" key="2">
    <source>
        <dbReference type="ARBA" id="ARBA00023134"/>
    </source>
</evidence>
<dbReference type="SUPFAM" id="SSF52540">
    <property type="entry name" value="P-loop containing nucleoside triphosphate hydrolases"/>
    <property type="match status" value="1"/>
</dbReference>
<proteinExistence type="predicted"/>
<keyword evidence="3" id="KW-0175">Coiled coil</keyword>
<keyword evidence="5" id="KW-1185">Reference proteome</keyword>
<dbReference type="RefSeq" id="XP_065653945.1">
    <property type="nucleotide sequence ID" value="XM_065797873.1"/>
</dbReference>
<feature type="region of interest" description="Disordered" evidence="4">
    <location>
        <begin position="1230"/>
        <end position="1249"/>
    </location>
</feature>
<sequence>MNSEFVEVTFSVPRNSFFQYSPVNGNTHVVPDNNYDSSLNNRSYCYVQDHLAMEKESFYTNFFDCTNTTHASKESCDLNNLSTKNLFPKNSDTRTSRTMYESIKQPHNSSIQIKSLGVTPWRFFPQNDSIFTSSPLCFNKDNVFQIKPKILLSQKEMPTFEEFLNKIHPRWASYLPGQEYLDDLYEIARSRDDPLLLDSLENFLAATVDNLLRKQAENEYLELSLKRATLKNNEFSSQLEQEMDQHVQMLEEKIRQEEQQKLAIQKQEAYQQLIIAQKELAEMENKVKMLEKQVEEKSVKTFVPNTILEEIKLKEKENETLHLRLLEFQTQMALMRTEVAKLKCEYDEQSDRLQKERVTVLDCVQEQENLTRQLHLLHEANKKLHDTNDDLRSAMEVKRSNSCFIGSPVKRTTSLVLTKYRLPNLHSSFRSDPGPDLNNILNDFDDTDIEDASGRSIIPYDEEVIDKSSLMAELMEADDQVHNDYMSGKKPVRVLSLENSASSTPQKHVDREQFVRQLEVLCETNRRLGESNDELREALGILSERLRPPELIKKPSGCQSAPVTPSRRIYSSPISSSPQKSAESSHKSFVDTMKKSAESSHKDFIDTAKKEVKLQCFTPFNESSVDSTTFNTDDATESSILNREYHRRMVDDCSYNNNNSLTDSSNEATNIESTAYDDESTAYDGESTVYDGESTVLNTCCCGKIIFEDKNLCKDCTYTDTEKATGISDTFLSSDQSLFDNIHTESSDINSLHVLPAKTDMCTQVDNNLSLCAISEKHEVSVQCELPRELPSKNELNVNQSYEHNKIKLLRREAKTNNHSLNKTQLIEYQFKEIDEIVHGIVESSLDKADSISLDHIYEKHNSKEVSQQINPEKPYYISDYNFYDIFNDHSINQVPESTILTDSDDSNNYSDQETGIDMSMLKRFKPVGEESNEDATYETTNEYMTNYPWSVSSGSAFSLKKKNKELSMRSQRQFDEDVDDYNMPDEELARLVNQTNDDDFSSTSEELITVEEKIIEPHDAAKVLKREFGVGADTSGESLSANEGETTVPERMYKLVLVGNAAVGKSSFIIRLCKNKFYSSLNSTLGVDFQIKNLQLNGKIIALQLWDTAGQERFRSIAKSYFRKVDGVILMYDVTCESSFMDVRDWLESIKEGSSKTVPIIICGNKTDLRLDARRKGMPVVSQEQGQRLANDIGALFIETSAKEGTNITNTCLELTKQLIQNDEKRLSTTGMQLNKQPSQTKKNGCCR</sequence>
<reference evidence="6" key="1">
    <citation type="submission" date="2025-08" db="UniProtKB">
        <authorList>
            <consortium name="RefSeq"/>
        </authorList>
    </citation>
    <scope>IDENTIFICATION</scope>
</reference>
<dbReference type="Pfam" id="PF00071">
    <property type="entry name" value="Ras"/>
    <property type="match status" value="1"/>
</dbReference>
<evidence type="ECO:0000256" key="3">
    <source>
        <dbReference type="SAM" id="Coils"/>
    </source>
</evidence>
<feature type="coiled-coil region" evidence="3">
    <location>
        <begin position="332"/>
        <end position="397"/>
    </location>
</feature>
<dbReference type="Gene3D" id="3.40.50.300">
    <property type="entry name" value="P-loop containing nucleotide triphosphate hydrolases"/>
    <property type="match status" value="1"/>
</dbReference>
<dbReference type="GeneID" id="136071948"/>
<evidence type="ECO:0000313" key="5">
    <source>
        <dbReference type="Proteomes" id="UP001652625"/>
    </source>
</evidence>
<dbReference type="SMART" id="SM00176">
    <property type="entry name" value="RAN"/>
    <property type="match status" value="1"/>
</dbReference>
<accession>A0ABM4BXI7</accession>